<keyword evidence="2" id="KW-1185">Reference proteome</keyword>
<dbReference type="InterPro" id="IPR009945">
    <property type="entry name" value="ATPase_inh_sub_z"/>
</dbReference>
<sequence>MSALKKRARALEDEFAYQQEFQFKAQARRNALIGLWAANTMRRPDGEQYARELAVADVAAPDGAFNRIRADLRSAGVNCPDEELRDRMVVMLKDVAREMRGGY</sequence>
<protein>
    <submittedName>
        <fullName evidence="1">DUF1476 domain-containing protein</fullName>
    </submittedName>
</protein>
<organism evidence="1 2">
    <name type="scientific">Shinella lacus</name>
    <dbReference type="NCBI Taxonomy" id="2654216"/>
    <lineage>
        <taxon>Bacteria</taxon>
        <taxon>Pseudomonadati</taxon>
        <taxon>Pseudomonadota</taxon>
        <taxon>Alphaproteobacteria</taxon>
        <taxon>Hyphomicrobiales</taxon>
        <taxon>Rhizobiaceae</taxon>
        <taxon>Shinella</taxon>
    </lineage>
</organism>
<dbReference type="Pfam" id="PF07345">
    <property type="entry name" value="ATPaseInh_sub_z"/>
    <property type="match status" value="1"/>
</dbReference>
<reference evidence="1" key="1">
    <citation type="submission" date="2021-07" db="EMBL/GenBank/DDBJ databases">
        <title>Shinella sp. nov., a novel member of the genus Shinella from water.</title>
        <authorList>
            <person name="Deng Y."/>
        </authorList>
    </citation>
    <scope>NUCLEOTIDE SEQUENCE</scope>
    <source>
        <strain evidence="1">CPCC 100929</strain>
    </source>
</reference>
<dbReference type="EMBL" id="WHSB02000006">
    <property type="protein sequence ID" value="MCQ4631818.1"/>
    <property type="molecule type" value="Genomic_DNA"/>
</dbReference>
<evidence type="ECO:0000313" key="1">
    <source>
        <dbReference type="EMBL" id="MCQ4631818.1"/>
    </source>
</evidence>
<comment type="caution">
    <text evidence="1">The sequence shown here is derived from an EMBL/GenBank/DDBJ whole genome shotgun (WGS) entry which is preliminary data.</text>
</comment>
<dbReference type="RefSeq" id="WP_256118454.1">
    <property type="nucleotide sequence ID" value="NZ_WHSB02000006.1"/>
</dbReference>
<dbReference type="Proteomes" id="UP000996601">
    <property type="component" value="Unassembled WGS sequence"/>
</dbReference>
<evidence type="ECO:0000313" key="2">
    <source>
        <dbReference type="Proteomes" id="UP000996601"/>
    </source>
</evidence>
<dbReference type="Gene3D" id="1.10.790.20">
    <property type="entry name" value="Domain of unknown function DUF1476"/>
    <property type="match status" value="1"/>
</dbReference>
<proteinExistence type="predicted"/>
<accession>A0ABT1R9F1</accession>
<dbReference type="PIRSF" id="PIRSF031780">
    <property type="entry name" value="UCP031780"/>
    <property type="match status" value="1"/>
</dbReference>
<name>A0ABT1R9F1_9HYPH</name>
<dbReference type="InterPro" id="IPR038293">
    <property type="entry name" value="ATPase_inh_sub_z_sf"/>
</dbReference>
<gene>
    <name evidence="1" type="ORF">GB927_017345</name>
</gene>